<feature type="transmembrane region" description="Helical" evidence="1">
    <location>
        <begin position="127"/>
        <end position="148"/>
    </location>
</feature>
<gene>
    <name evidence="2" type="ORF">PG915_17285</name>
</gene>
<dbReference type="RefSeq" id="WP_353499668.1">
    <property type="nucleotide sequence ID" value="NZ_CP115921.1"/>
</dbReference>
<dbReference type="KEGG" id="vck:PG915_17285"/>
<dbReference type="GO" id="GO:0016787">
    <property type="term" value="F:hydrolase activity"/>
    <property type="evidence" value="ECO:0007669"/>
    <property type="project" value="UniProtKB-KW"/>
</dbReference>
<dbReference type="InterPro" id="IPR053170">
    <property type="entry name" value="Transcription_regulator"/>
</dbReference>
<feature type="transmembrane region" description="Helical" evidence="1">
    <location>
        <begin position="58"/>
        <end position="77"/>
    </location>
</feature>
<feature type="transmembrane region" description="Helical" evidence="1">
    <location>
        <begin position="89"/>
        <end position="107"/>
    </location>
</feature>
<sequence>MDSVTQAALGATVAGAIAGKQCNAKVLLTGAALGTLPDLDVVLDYGDAVSNTIKHRGFTHSLLLIPVFSLIVSWLYCRFRPDAFWSFNRVFLLVLSVLVTHVAIDAMTTYGTQLLWPIPGYFEVGNIFIIDPLYTLPLLLGIGVALFSRHRGGQWCKAVVVVSSLYLVWGYAAQQVVADRVEKNLAAQNISDEQVLITPSPFNTLLWRVVVVEGDQYFEGLASLLDSDSQIDFIQRSRGKWPLEEKPKTLEGLEAFSHGFLGYRQDQDKLIVSDLRLGMADSLAFEFVFAKETSDAGWELLEAPTRYPSERSLDQISVLWERMLGNQEIDANLQQVALNKTND</sequence>
<accession>A0AAU8BQ40</accession>
<dbReference type="PANTHER" id="PTHR40031">
    <property type="entry name" value="HYPOTHETICAL MEMBRANE SPANNING PROTEIN"/>
    <property type="match status" value="1"/>
</dbReference>
<name>A0AAU8BQ40_9VIBR</name>
<keyword evidence="1" id="KW-0812">Transmembrane</keyword>
<dbReference type="AlphaFoldDB" id="A0AAU8BQ40"/>
<evidence type="ECO:0000313" key="2">
    <source>
        <dbReference type="EMBL" id="XCD18524.1"/>
    </source>
</evidence>
<organism evidence="2">
    <name type="scientific">Vibrio chaetopteri</name>
    <dbReference type="NCBI Taxonomy" id="3016528"/>
    <lineage>
        <taxon>Bacteria</taxon>
        <taxon>Pseudomonadati</taxon>
        <taxon>Pseudomonadota</taxon>
        <taxon>Gammaproteobacteria</taxon>
        <taxon>Vibrionales</taxon>
        <taxon>Vibrionaceae</taxon>
        <taxon>Vibrio</taxon>
    </lineage>
</organism>
<dbReference type="Pfam" id="PF04307">
    <property type="entry name" value="YdjM"/>
    <property type="match status" value="1"/>
</dbReference>
<keyword evidence="1" id="KW-1133">Transmembrane helix</keyword>
<protein>
    <submittedName>
        <fullName evidence="2">Metal-dependent hydrolase</fullName>
    </submittedName>
</protein>
<proteinExistence type="predicted"/>
<keyword evidence="1" id="KW-0472">Membrane</keyword>
<dbReference type="InterPro" id="IPR007404">
    <property type="entry name" value="YdjM-like"/>
</dbReference>
<keyword evidence="2" id="KW-0378">Hydrolase</keyword>
<dbReference type="PANTHER" id="PTHR40031:SF1">
    <property type="entry name" value="MEMBRANE-BOUND METAL-DEPENDENT HYDROLASE"/>
    <property type="match status" value="1"/>
</dbReference>
<dbReference type="EMBL" id="CP115921">
    <property type="protein sequence ID" value="XCD18524.1"/>
    <property type="molecule type" value="Genomic_DNA"/>
</dbReference>
<feature type="transmembrane region" description="Helical" evidence="1">
    <location>
        <begin position="155"/>
        <end position="172"/>
    </location>
</feature>
<evidence type="ECO:0000256" key="1">
    <source>
        <dbReference type="SAM" id="Phobius"/>
    </source>
</evidence>
<reference evidence="2" key="1">
    <citation type="submission" date="2023-01" db="EMBL/GenBank/DDBJ databases">
        <title>Vibrio sp. CB1-14 genome sequencing.</title>
        <authorList>
            <person name="Otstavnykh N."/>
            <person name="Isaeva M."/>
            <person name="Meleshko D."/>
        </authorList>
    </citation>
    <scope>NUCLEOTIDE SEQUENCE</scope>
    <source>
        <strain evidence="2">CB1-14</strain>
    </source>
</reference>